<sequence length="96" mass="11058">MMSVFYIVILYMYIVGMFSFGYKSMHFLLMLLSLEFLSVVMFFGLLALIWGMGEEFVLIYYLIFCVCEGALGLSILVCMARCFGNDYLQSMSLLKC</sequence>
<dbReference type="Gene3D" id="1.10.287.3510">
    <property type="match status" value="1"/>
</dbReference>
<reference evidence="12" key="1">
    <citation type="journal article" date="2017" name="Mol. Phylogenet. Evol.">
        <title>Mitochondrial phylogenomics and genome rearrangements in the barklice (Insecta: Psocodea).</title>
        <authorList>
            <person name="Yoshizawa K."/>
            <person name="Johnson K.P."/>
            <person name="Sweet A.D."/>
            <person name="Yao I."/>
            <person name="Ferreira R.L."/>
            <person name="Cameron S.L."/>
        </authorList>
    </citation>
    <scope>NUCLEOTIDE SEQUENCE</scope>
</reference>
<dbReference type="AlphaFoldDB" id="A0A343QCF7"/>
<comment type="subcellular location">
    <subcellularLocation>
        <location evidence="1">Membrane</location>
        <topology evidence="1">Multi-pass membrane protein</topology>
    </subcellularLocation>
</comment>
<keyword evidence="8 11" id="KW-0472">Membrane</keyword>
<dbReference type="GeneID" id="35094320"/>
<evidence type="ECO:0000256" key="10">
    <source>
        <dbReference type="ARBA" id="ARBA00049551"/>
    </source>
</evidence>
<evidence type="ECO:0000256" key="8">
    <source>
        <dbReference type="ARBA" id="ARBA00023136"/>
    </source>
</evidence>
<comment type="catalytic activity">
    <reaction evidence="10">
        <text>a ubiquinone + NADH + 5 H(+)(in) = a ubiquinol + NAD(+) + 4 H(+)(out)</text>
        <dbReference type="Rhea" id="RHEA:29091"/>
        <dbReference type="Rhea" id="RHEA-COMP:9565"/>
        <dbReference type="Rhea" id="RHEA-COMP:9566"/>
        <dbReference type="ChEBI" id="CHEBI:15378"/>
        <dbReference type="ChEBI" id="CHEBI:16389"/>
        <dbReference type="ChEBI" id="CHEBI:17976"/>
        <dbReference type="ChEBI" id="CHEBI:57540"/>
        <dbReference type="ChEBI" id="CHEBI:57945"/>
        <dbReference type="EC" id="7.1.1.2"/>
    </reaction>
</comment>
<organism evidence="12">
    <name type="scientific">Archipsocus nomas</name>
    <dbReference type="NCBI Taxonomy" id="239250"/>
    <lineage>
        <taxon>Eukaryota</taxon>
        <taxon>Metazoa</taxon>
        <taxon>Ecdysozoa</taxon>
        <taxon>Arthropoda</taxon>
        <taxon>Hexapoda</taxon>
        <taxon>Insecta</taxon>
        <taxon>Pterygota</taxon>
        <taxon>Neoptera</taxon>
        <taxon>Paraneoptera</taxon>
        <taxon>Psocodea</taxon>
        <taxon>Psocomorpha</taxon>
        <taxon>Archipsocetae</taxon>
        <taxon>Archipsocidae</taxon>
        <taxon>Archipsocus</taxon>
    </lineage>
</organism>
<keyword evidence="7" id="KW-0520">NAD</keyword>
<evidence type="ECO:0000256" key="9">
    <source>
        <dbReference type="ARBA" id="ARBA00031586"/>
    </source>
</evidence>
<comment type="similarity">
    <text evidence="2">Belongs to the complex I subunit 4L family.</text>
</comment>
<evidence type="ECO:0000313" key="12">
    <source>
        <dbReference type="EMBL" id="ATU07104.1"/>
    </source>
</evidence>
<keyword evidence="5" id="KW-1278">Translocase</keyword>
<dbReference type="RefSeq" id="YP_009443883.1">
    <property type="nucleotide sequence ID" value="NC_036363.1"/>
</dbReference>
<keyword evidence="12" id="KW-0496">Mitochondrion</keyword>
<evidence type="ECO:0000256" key="5">
    <source>
        <dbReference type="ARBA" id="ARBA00022967"/>
    </source>
</evidence>
<feature type="transmembrane region" description="Helical" evidence="11">
    <location>
        <begin position="29"/>
        <end position="52"/>
    </location>
</feature>
<feature type="transmembrane region" description="Helical" evidence="11">
    <location>
        <begin position="6"/>
        <end position="22"/>
    </location>
</feature>
<dbReference type="GO" id="GO:0016020">
    <property type="term" value="C:membrane"/>
    <property type="evidence" value="ECO:0007669"/>
    <property type="project" value="UniProtKB-SubCell"/>
</dbReference>
<dbReference type="InterPro" id="IPR039428">
    <property type="entry name" value="NUOK/Mnh_C1-like"/>
</dbReference>
<dbReference type="CTD" id="4539"/>
<name>A0A343QCF7_9NEOP</name>
<keyword evidence="4 11" id="KW-0812">Transmembrane</keyword>
<feature type="transmembrane region" description="Helical" evidence="11">
    <location>
        <begin position="58"/>
        <end position="83"/>
    </location>
</feature>
<accession>A0A343QCF7</accession>
<evidence type="ECO:0000256" key="11">
    <source>
        <dbReference type="SAM" id="Phobius"/>
    </source>
</evidence>
<protein>
    <recommendedName>
        <fullName evidence="3">NADH-ubiquinone oxidoreductase chain 4L</fullName>
    </recommendedName>
    <alternativeName>
        <fullName evidence="9">NADH dehydrogenase subunit 4L</fullName>
    </alternativeName>
</protein>
<gene>
    <name evidence="12" type="primary">ND4L</name>
</gene>
<dbReference type="GO" id="GO:0008137">
    <property type="term" value="F:NADH dehydrogenase (ubiquinone) activity"/>
    <property type="evidence" value="ECO:0007669"/>
    <property type="project" value="UniProtKB-EC"/>
</dbReference>
<dbReference type="EMBL" id="MG255135">
    <property type="protein sequence ID" value="ATU07104.1"/>
    <property type="molecule type" value="Genomic_DNA"/>
</dbReference>
<evidence type="ECO:0000256" key="3">
    <source>
        <dbReference type="ARBA" id="ARBA00016612"/>
    </source>
</evidence>
<evidence type="ECO:0000256" key="7">
    <source>
        <dbReference type="ARBA" id="ARBA00023027"/>
    </source>
</evidence>
<dbReference type="Pfam" id="PF00420">
    <property type="entry name" value="Oxidored_q2"/>
    <property type="match status" value="1"/>
</dbReference>
<evidence type="ECO:0000256" key="4">
    <source>
        <dbReference type="ARBA" id="ARBA00022692"/>
    </source>
</evidence>
<geneLocation type="mitochondrion" evidence="12"/>
<evidence type="ECO:0000256" key="1">
    <source>
        <dbReference type="ARBA" id="ARBA00004141"/>
    </source>
</evidence>
<evidence type="ECO:0000256" key="2">
    <source>
        <dbReference type="ARBA" id="ARBA00010519"/>
    </source>
</evidence>
<proteinExistence type="inferred from homology"/>
<evidence type="ECO:0000256" key="6">
    <source>
        <dbReference type="ARBA" id="ARBA00022989"/>
    </source>
</evidence>
<keyword evidence="6 11" id="KW-1133">Transmembrane helix</keyword>